<gene>
    <name evidence="1" type="ORF">A6E74_10890</name>
</gene>
<protein>
    <submittedName>
        <fullName evidence="1">Uncharacterized protein</fullName>
    </submittedName>
</protein>
<sequence>MTAQVTSEPGIIAILNVETGKHEYFSRKIVNGDVTDENGVINLNAYRTKKRVDELLANNIRFSDPDRKK</sequence>
<dbReference type="EMBL" id="LWMN01000017">
    <property type="protein sequence ID" value="OAQ54872.1"/>
    <property type="molecule type" value="Genomic_DNA"/>
</dbReference>
<proteinExistence type="predicted"/>
<dbReference type="AlphaFoldDB" id="A0A179EP87"/>
<accession>A0A179EP87</accession>
<organism evidence="1 2">
    <name type="scientific">Enterococcus thailandicus</name>
    <dbReference type="NCBI Taxonomy" id="417368"/>
    <lineage>
        <taxon>Bacteria</taxon>
        <taxon>Bacillati</taxon>
        <taxon>Bacillota</taxon>
        <taxon>Bacilli</taxon>
        <taxon>Lactobacillales</taxon>
        <taxon>Enterococcaceae</taxon>
        <taxon>Enterococcus</taxon>
    </lineage>
</organism>
<evidence type="ECO:0000313" key="1">
    <source>
        <dbReference type="EMBL" id="OAQ54872.1"/>
    </source>
</evidence>
<dbReference type="Proteomes" id="UP000078516">
    <property type="component" value="Unassembled WGS sequence"/>
</dbReference>
<name>A0A179EP87_ENTTH</name>
<comment type="caution">
    <text evidence="1">The sequence shown here is derived from an EMBL/GenBank/DDBJ whole genome shotgun (WGS) entry which is preliminary data.</text>
</comment>
<evidence type="ECO:0000313" key="2">
    <source>
        <dbReference type="Proteomes" id="UP000078516"/>
    </source>
</evidence>
<dbReference type="RefSeq" id="WP_067485182.1">
    <property type="nucleotide sequence ID" value="NZ_JAQHXT010000013.1"/>
</dbReference>
<keyword evidence="2" id="KW-1185">Reference proteome</keyword>
<reference evidence="1 2" key="1">
    <citation type="submission" date="2016-04" db="EMBL/GenBank/DDBJ databases">
        <title>Draft genome of an Enterococcus thailandicus strain isolated from bovine feces.</title>
        <authorList>
            <person name="Beukers A.G."/>
            <person name="Zaheer R."/>
            <person name="Goji N."/>
            <person name="Cook S.R."/>
            <person name="Amoako K."/>
            <person name="Chaves A.V."/>
            <person name="Ward M.P."/>
            <person name="Mcallister T.A."/>
        </authorList>
    </citation>
    <scope>NUCLEOTIDE SEQUENCE [LARGE SCALE GENOMIC DNA]</scope>
    <source>
        <strain evidence="1 2">F0711D 46</strain>
    </source>
</reference>